<dbReference type="CDD" id="cd22000">
    <property type="entry name" value="HMG-box_UBF1_rpt3"/>
    <property type="match status" value="1"/>
</dbReference>
<evidence type="ECO:0000313" key="12">
    <source>
        <dbReference type="Proteomes" id="UP000560386"/>
    </source>
</evidence>
<dbReference type="FunFam" id="1.10.30.10:FF:000023">
    <property type="entry name" value="nucleolar transcription factor 1 isoform X2"/>
    <property type="match status" value="1"/>
</dbReference>
<dbReference type="InterPro" id="IPR009071">
    <property type="entry name" value="HMG_box_dom"/>
</dbReference>
<feature type="compositionally biased region" description="Polar residues" evidence="9">
    <location>
        <begin position="381"/>
        <end position="398"/>
    </location>
</feature>
<protein>
    <submittedName>
        <fullName evidence="11">UBF1 factor</fullName>
    </submittedName>
</protein>
<reference evidence="11 12" key="1">
    <citation type="submission" date="2019-09" db="EMBL/GenBank/DDBJ databases">
        <title>Bird 10,000 Genomes (B10K) Project - Family phase.</title>
        <authorList>
            <person name="Zhang G."/>
        </authorList>
    </citation>
    <scope>NUCLEOTIDE SEQUENCE [LARGE SCALE GENOMIC DNA]</scope>
    <source>
        <strain evidence="11">B10K-CU-031-01</strain>
        <tissue evidence="11">Muscle</tissue>
    </source>
</reference>
<dbReference type="PROSITE" id="PS50118">
    <property type="entry name" value="HMG_BOX_2"/>
    <property type="match status" value="6"/>
</dbReference>
<keyword evidence="6" id="KW-0804">Transcription</keyword>
<dbReference type="CDD" id="cd21998">
    <property type="entry name" value="HMG-box_UBF1_rpt1-like"/>
    <property type="match status" value="1"/>
</dbReference>
<feature type="compositionally biased region" description="Acidic residues" evidence="9">
    <location>
        <begin position="672"/>
        <end position="719"/>
    </location>
</feature>
<dbReference type="CDD" id="cd22002">
    <property type="entry name" value="HMG-box_UBF1_rpt5"/>
    <property type="match status" value="1"/>
</dbReference>
<evidence type="ECO:0000256" key="8">
    <source>
        <dbReference type="PROSITE-ProRule" id="PRU00267"/>
    </source>
</evidence>
<dbReference type="Pfam" id="PF00505">
    <property type="entry name" value="HMG_box"/>
    <property type="match status" value="3"/>
</dbReference>
<dbReference type="Proteomes" id="UP000560386">
    <property type="component" value="Unassembled WGS sequence"/>
</dbReference>
<dbReference type="CDD" id="cd22001">
    <property type="entry name" value="HMG-box_UBF1_rpt4"/>
    <property type="match status" value="1"/>
</dbReference>
<keyword evidence="4 8" id="KW-0238">DNA-binding</keyword>
<dbReference type="PANTHER" id="PTHR46318:SF3">
    <property type="entry name" value="UPSTREAM BINDING TRANSCRIPTION FACTOR"/>
    <property type="match status" value="1"/>
</dbReference>
<gene>
    <name evidence="11" type="primary">Ubtf</name>
    <name evidence="11" type="ORF">ARDKOR_R11229</name>
</gene>
<evidence type="ECO:0000256" key="2">
    <source>
        <dbReference type="ARBA" id="ARBA00022737"/>
    </source>
</evidence>
<dbReference type="CDD" id="cd22003">
    <property type="entry name" value="HMG-box_UBF1_rpt6-like"/>
    <property type="match status" value="1"/>
</dbReference>
<evidence type="ECO:0000256" key="9">
    <source>
        <dbReference type="SAM" id="MobiDB-lite"/>
    </source>
</evidence>
<feature type="domain" description="HMG box" evidence="10">
    <location>
        <begin position="188"/>
        <end position="260"/>
    </location>
</feature>
<evidence type="ECO:0000259" key="10">
    <source>
        <dbReference type="PROSITE" id="PS50118"/>
    </source>
</evidence>
<organism evidence="11 12">
    <name type="scientific">Ardeotis kori</name>
    <dbReference type="NCBI Taxonomy" id="89386"/>
    <lineage>
        <taxon>Eukaryota</taxon>
        <taxon>Metazoa</taxon>
        <taxon>Chordata</taxon>
        <taxon>Craniata</taxon>
        <taxon>Vertebrata</taxon>
        <taxon>Euteleostomi</taxon>
        <taxon>Archelosauria</taxon>
        <taxon>Archosauria</taxon>
        <taxon>Dinosauria</taxon>
        <taxon>Saurischia</taxon>
        <taxon>Theropoda</taxon>
        <taxon>Coelurosauria</taxon>
        <taxon>Aves</taxon>
        <taxon>Neognathae</taxon>
        <taxon>Neoaves</taxon>
        <taxon>Otidimorphae</taxon>
        <taxon>Otidiformes</taxon>
        <taxon>Otididae</taxon>
        <taxon>Ardeotis</taxon>
    </lineage>
</organism>
<feature type="DNA-binding region" description="HMG box" evidence="8">
    <location>
        <begin position="110"/>
        <end position="178"/>
    </location>
</feature>
<feature type="non-terminal residue" evidence="11">
    <location>
        <position position="1"/>
    </location>
</feature>
<evidence type="ECO:0000256" key="6">
    <source>
        <dbReference type="ARBA" id="ARBA00023163"/>
    </source>
</evidence>
<feature type="DNA-binding region" description="HMG box" evidence="8">
    <location>
        <begin position="294"/>
        <end position="358"/>
    </location>
</feature>
<feature type="DNA-binding region" description="HMG box" evidence="8">
    <location>
        <begin position="478"/>
        <end position="545"/>
    </location>
</feature>
<dbReference type="GO" id="GO:0003677">
    <property type="term" value="F:DNA binding"/>
    <property type="evidence" value="ECO:0007669"/>
    <property type="project" value="UniProtKB-UniRule"/>
</dbReference>
<keyword evidence="2" id="KW-0677">Repeat</keyword>
<dbReference type="EMBL" id="VWPR01003995">
    <property type="protein sequence ID" value="NXE30184.1"/>
    <property type="molecule type" value="Genomic_DNA"/>
</dbReference>
<feature type="domain" description="HMG box" evidence="10">
    <location>
        <begin position="110"/>
        <end position="178"/>
    </location>
</feature>
<feature type="region of interest" description="Disordered" evidence="9">
    <location>
        <begin position="371"/>
        <end position="430"/>
    </location>
</feature>
<dbReference type="InterPro" id="IPR051762">
    <property type="entry name" value="UBF1"/>
</dbReference>
<feature type="DNA-binding region" description="HMG box" evidence="8">
    <location>
        <begin position="403"/>
        <end position="471"/>
    </location>
</feature>
<feature type="domain" description="HMG box" evidence="10">
    <location>
        <begin position="403"/>
        <end position="471"/>
    </location>
</feature>
<comment type="caution">
    <text evidence="11">The sequence shown here is derived from an EMBL/GenBank/DDBJ whole genome shotgun (WGS) entry which is preliminary data.</text>
</comment>
<dbReference type="Pfam" id="PF09011">
    <property type="entry name" value="HMG_box_2"/>
    <property type="match status" value="1"/>
</dbReference>
<comment type="subcellular location">
    <subcellularLocation>
        <location evidence="1">Nucleus</location>
    </subcellularLocation>
</comment>
<keyword evidence="3" id="KW-0805">Transcription regulation</keyword>
<keyword evidence="5" id="KW-0010">Activator</keyword>
<dbReference type="SMART" id="SM00398">
    <property type="entry name" value="HMG"/>
    <property type="match status" value="6"/>
</dbReference>
<dbReference type="FunFam" id="1.10.30.10:FF:000021">
    <property type="entry name" value="nucleolar transcription factor 1 isoform X1"/>
    <property type="match status" value="1"/>
</dbReference>
<feature type="domain" description="HMG box" evidence="10">
    <location>
        <begin position="478"/>
        <end position="545"/>
    </location>
</feature>
<evidence type="ECO:0000256" key="3">
    <source>
        <dbReference type="ARBA" id="ARBA00023015"/>
    </source>
</evidence>
<accession>A0A7K8LT78</accession>
<proteinExistence type="predicted"/>
<dbReference type="AlphaFoldDB" id="A0A7K8LT78"/>
<feature type="region of interest" description="Disordered" evidence="9">
    <location>
        <begin position="538"/>
        <end position="572"/>
    </location>
</feature>
<sequence>GKPACPPLLLSLFLCRADRWSQEDMLTLLECMKNNLPSNDGSKFKTTESHLDWEKVAFKDFSGEMCKMKWMEISNEVRKFRTLTELIMDAEEHVKNPYKGKKLKKHPDFPKKPLTPYFRFFMEKRAKYAKLHPEMSNLDLTKILSKKYKELPEKKKMKYIQDFQREKQEFERNLARFRRDAGKKKKARKRCLRAALRLGASARGRERRTGRALGVGATTKEVKESLGKQWSQLSDKKRLKWIHKALEQRKEYEEIMRDYIQKHPELNISEEGITRSTLTKAERQLKDKFDGRPTKPPPNSYSLYCAELMANMKDVPSTERMVLCSQQWKLLSQKEKDAYHKKCDQKKKDYEIELLRFLESLPEEEQQRVLGEEKMLGSNRKGATSPASKKSSPETGKASSEKPKRPISAMFIFSEEKRKQLQEERPELSESELTRLLARMWNDLSEKKKAKYKAREAAMKAQSEKKHGSDKEERGKLPESPKTAEEIWQQSVIGDYLARFKNDRGKALKAMEATWNNMEKKEKLMWIKKAAEDQKRYERELSEMRAPPCSTNSAKKMKFQGEPKKPPMNGYQKFSQELLSNGELNHLPLKERMVEIGSRWQRISQGQKDHYKKLAEEQQKQYKVHLDIWLKSLSPQERAAYKEHTSNKRKSIGKIRGPNPKMKPTMQSKSESEDDDDEEDEEEDDDEDEDDDDDNGDSSEEGGDSSESSSEEESEDGDE</sequence>
<feature type="region of interest" description="Disordered" evidence="9">
    <location>
        <begin position="452"/>
        <end position="485"/>
    </location>
</feature>
<feature type="domain" description="HMG box" evidence="10">
    <location>
        <begin position="564"/>
        <end position="630"/>
    </location>
</feature>
<evidence type="ECO:0000256" key="5">
    <source>
        <dbReference type="ARBA" id="ARBA00023159"/>
    </source>
</evidence>
<dbReference type="GO" id="GO:0005634">
    <property type="term" value="C:nucleus"/>
    <property type="evidence" value="ECO:0007669"/>
    <property type="project" value="UniProtKB-SubCell"/>
</dbReference>
<dbReference type="FunFam" id="1.10.30.10:FF:000022">
    <property type="entry name" value="nucleolar transcription factor 1 isoform X2"/>
    <property type="match status" value="1"/>
</dbReference>
<dbReference type="Gene3D" id="1.10.30.10">
    <property type="entry name" value="High mobility group box domain"/>
    <property type="match status" value="6"/>
</dbReference>
<keyword evidence="7 8" id="KW-0539">Nucleus</keyword>
<evidence type="ECO:0000313" key="11">
    <source>
        <dbReference type="EMBL" id="NXE30184.1"/>
    </source>
</evidence>
<dbReference type="InterPro" id="IPR029215">
    <property type="entry name" value="HMG_box_5"/>
</dbReference>
<feature type="domain" description="HMG box" evidence="10">
    <location>
        <begin position="294"/>
        <end position="358"/>
    </location>
</feature>
<feature type="DNA-binding region" description="HMG box" evidence="8">
    <location>
        <begin position="564"/>
        <end position="630"/>
    </location>
</feature>
<dbReference type="InterPro" id="IPR036910">
    <property type="entry name" value="HMG_box_dom_sf"/>
</dbReference>
<evidence type="ECO:0000256" key="7">
    <source>
        <dbReference type="ARBA" id="ARBA00023242"/>
    </source>
</evidence>
<evidence type="ECO:0000256" key="1">
    <source>
        <dbReference type="ARBA" id="ARBA00004123"/>
    </source>
</evidence>
<dbReference type="PANTHER" id="PTHR46318">
    <property type="entry name" value="UPSTREAM BINDING TRANSCRIPTION FACTOR"/>
    <property type="match status" value="1"/>
</dbReference>
<dbReference type="Pfam" id="PF14887">
    <property type="entry name" value="HMG_box_5"/>
    <property type="match status" value="1"/>
</dbReference>
<feature type="DNA-binding region" description="HMG box" evidence="8">
    <location>
        <begin position="188"/>
        <end position="260"/>
    </location>
</feature>
<feature type="compositionally biased region" description="Basic and acidic residues" evidence="9">
    <location>
        <begin position="453"/>
        <end position="485"/>
    </location>
</feature>
<feature type="non-terminal residue" evidence="11">
    <location>
        <position position="719"/>
    </location>
</feature>
<name>A0A7K8LT78_9AVES</name>
<dbReference type="SUPFAM" id="SSF47095">
    <property type="entry name" value="HMG-box"/>
    <property type="match status" value="6"/>
</dbReference>
<keyword evidence="12" id="KW-1185">Reference proteome</keyword>
<evidence type="ECO:0000256" key="4">
    <source>
        <dbReference type="ARBA" id="ARBA00023125"/>
    </source>
</evidence>
<feature type="compositionally biased region" description="Basic and acidic residues" evidence="9">
    <location>
        <begin position="414"/>
        <end position="428"/>
    </location>
</feature>
<feature type="region of interest" description="Disordered" evidence="9">
    <location>
        <begin position="636"/>
        <end position="719"/>
    </location>
</feature>